<dbReference type="KEGG" id="scs:Sta7437_4608"/>
<name>K9Y117_STAC7</name>
<dbReference type="OrthoDB" id="431395at2"/>
<reference evidence="2" key="1">
    <citation type="journal article" date="2013" name="Proc. Natl. Acad. Sci. U.S.A.">
        <title>Improving the coverage of the cyanobacterial phylum using diversity-driven genome sequencing.</title>
        <authorList>
            <person name="Shih P.M."/>
            <person name="Wu D."/>
            <person name="Latifi A."/>
            <person name="Axen S.D."/>
            <person name="Fewer D.P."/>
            <person name="Talla E."/>
            <person name="Calteau A."/>
            <person name="Cai F."/>
            <person name="Tandeau de Marsac N."/>
            <person name="Rippka R."/>
            <person name="Herdman M."/>
            <person name="Sivonen K."/>
            <person name="Coursin T."/>
            <person name="Laurent T."/>
            <person name="Goodwin L."/>
            <person name="Nolan M."/>
            <person name="Davenport K.W."/>
            <person name="Han C.S."/>
            <person name="Rubin E.M."/>
            <person name="Eisen J.A."/>
            <person name="Woyke T."/>
            <person name="Gugger M."/>
            <person name="Kerfeld C.A."/>
        </authorList>
    </citation>
    <scope>NUCLEOTIDE SEQUENCE [LARGE SCALE GENOMIC DNA]</scope>
    <source>
        <strain evidence="2">ATCC 29371 / PCC 7437</strain>
        <plasmid evidence="2">Plasmid pSTA7437.01</plasmid>
    </source>
</reference>
<dbReference type="RefSeq" id="WP_015211974.1">
    <property type="nucleotide sequence ID" value="NC_019765.1"/>
</dbReference>
<geneLocation type="plasmid" evidence="1 2">
    <name>pSTA7437.01</name>
</geneLocation>
<dbReference type="Proteomes" id="UP000010473">
    <property type="component" value="Plasmid pSTA7437.01"/>
</dbReference>
<gene>
    <name evidence="1" type="ordered locus">Sta7437_4608</name>
</gene>
<evidence type="ECO:0000313" key="2">
    <source>
        <dbReference type="Proteomes" id="UP000010473"/>
    </source>
</evidence>
<proteinExistence type="predicted"/>
<keyword evidence="1" id="KW-0614">Plasmid</keyword>
<sequence length="88" mass="10062">MIDSYISVKQEKLEKQGLEVIKQQGKNYIDLYSGGRLDGLSGLEPRSPDIYWQGYQLGQREYWCKLRGLEIPEIETFESDCTGSKPSA</sequence>
<dbReference type="AlphaFoldDB" id="K9Y117"/>
<dbReference type="HOGENOM" id="CLU_2467502_0_0_3"/>
<protein>
    <submittedName>
        <fullName evidence="1">Uncharacterized protein</fullName>
    </submittedName>
</protein>
<keyword evidence="2" id="KW-1185">Reference proteome</keyword>
<organism evidence="1 2">
    <name type="scientific">Stanieria cyanosphaera (strain ATCC 29371 / PCC 7437)</name>
    <dbReference type="NCBI Taxonomy" id="111780"/>
    <lineage>
        <taxon>Bacteria</taxon>
        <taxon>Bacillati</taxon>
        <taxon>Cyanobacteriota</taxon>
        <taxon>Cyanophyceae</taxon>
        <taxon>Pleurocapsales</taxon>
        <taxon>Dermocarpellaceae</taxon>
        <taxon>Stanieria</taxon>
    </lineage>
</organism>
<dbReference type="EMBL" id="CP003654">
    <property type="protein sequence ID" value="AFZ38066.1"/>
    <property type="molecule type" value="Genomic_DNA"/>
</dbReference>
<accession>K9Y117</accession>
<evidence type="ECO:0000313" key="1">
    <source>
        <dbReference type="EMBL" id="AFZ38066.1"/>
    </source>
</evidence>